<evidence type="ECO:0000256" key="3">
    <source>
        <dbReference type="ARBA" id="ARBA00022692"/>
    </source>
</evidence>
<evidence type="ECO:0000313" key="11">
    <source>
        <dbReference type="Proteomes" id="UP000198304"/>
    </source>
</evidence>
<keyword evidence="5 7" id="KW-0472">Membrane</keyword>
<dbReference type="InterPro" id="IPR050250">
    <property type="entry name" value="Macrolide_Exporter_MacB"/>
</dbReference>
<dbReference type="OrthoDB" id="9793166at2"/>
<feature type="transmembrane region" description="Helical" evidence="7">
    <location>
        <begin position="266"/>
        <end position="288"/>
    </location>
</feature>
<evidence type="ECO:0000256" key="4">
    <source>
        <dbReference type="ARBA" id="ARBA00022989"/>
    </source>
</evidence>
<feature type="domain" description="MacB-like periplasmic core" evidence="9">
    <location>
        <begin position="19"/>
        <end position="238"/>
    </location>
</feature>
<dbReference type="Pfam" id="PF12704">
    <property type="entry name" value="MacB_PCD"/>
    <property type="match status" value="1"/>
</dbReference>
<gene>
    <name evidence="10" type="ORF">SAMN05446037_101740</name>
</gene>
<feature type="transmembrane region" description="Helical" evidence="7">
    <location>
        <begin position="362"/>
        <end position="389"/>
    </location>
</feature>
<dbReference type="AlphaFoldDB" id="A0A239GJ19"/>
<comment type="subcellular location">
    <subcellularLocation>
        <location evidence="1">Cell membrane</location>
        <topology evidence="1">Multi-pass membrane protein</topology>
    </subcellularLocation>
</comment>
<dbReference type="EMBL" id="FZOJ01000017">
    <property type="protein sequence ID" value="SNS69167.1"/>
    <property type="molecule type" value="Genomic_DNA"/>
</dbReference>
<dbReference type="GO" id="GO:0005886">
    <property type="term" value="C:plasma membrane"/>
    <property type="evidence" value="ECO:0007669"/>
    <property type="project" value="UniProtKB-SubCell"/>
</dbReference>
<comment type="similarity">
    <text evidence="6">Belongs to the ABC-4 integral membrane protein family.</text>
</comment>
<evidence type="ECO:0000256" key="2">
    <source>
        <dbReference type="ARBA" id="ARBA00022475"/>
    </source>
</evidence>
<evidence type="ECO:0000313" key="10">
    <source>
        <dbReference type="EMBL" id="SNS69167.1"/>
    </source>
</evidence>
<feature type="domain" description="ABC3 transporter permease C-terminal" evidence="8">
    <location>
        <begin position="719"/>
        <end position="838"/>
    </location>
</feature>
<evidence type="ECO:0000256" key="7">
    <source>
        <dbReference type="SAM" id="Phobius"/>
    </source>
</evidence>
<keyword evidence="4 7" id="KW-1133">Transmembrane helix</keyword>
<organism evidence="10 11">
    <name type="scientific">Anaerovirgula multivorans</name>
    <dbReference type="NCBI Taxonomy" id="312168"/>
    <lineage>
        <taxon>Bacteria</taxon>
        <taxon>Bacillati</taxon>
        <taxon>Bacillota</taxon>
        <taxon>Clostridia</taxon>
        <taxon>Peptostreptococcales</taxon>
        <taxon>Natronincolaceae</taxon>
        <taxon>Anaerovirgula</taxon>
    </lineage>
</organism>
<dbReference type="GO" id="GO:0022857">
    <property type="term" value="F:transmembrane transporter activity"/>
    <property type="evidence" value="ECO:0007669"/>
    <property type="project" value="TreeGrafter"/>
</dbReference>
<feature type="transmembrane region" description="Helical" evidence="7">
    <location>
        <begin position="319"/>
        <end position="342"/>
    </location>
</feature>
<evidence type="ECO:0000256" key="6">
    <source>
        <dbReference type="ARBA" id="ARBA00038076"/>
    </source>
</evidence>
<keyword evidence="3 7" id="KW-0812">Transmembrane</keyword>
<dbReference type="RefSeq" id="WP_089283867.1">
    <property type="nucleotide sequence ID" value="NZ_FZOJ01000017.1"/>
</dbReference>
<feature type="transmembrane region" description="Helical" evidence="7">
    <location>
        <begin position="447"/>
        <end position="468"/>
    </location>
</feature>
<feature type="domain" description="ABC3 transporter permease C-terminal" evidence="8">
    <location>
        <begin position="274"/>
        <end position="397"/>
    </location>
</feature>
<dbReference type="Proteomes" id="UP000198304">
    <property type="component" value="Unassembled WGS sequence"/>
</dbReference>
<feature type="transmembrane region" description="Helical" evidence="7">
    <location>
        <begin position="20"/>
        <end position="41"/>
    </location>
</feature>
<protein>
    <submittedName>
        <fullName evidence="10">Putative ABC transport system permease protein</fullName>
    </submittedName>
</protein>
<dbReference type="PANTHER" id="PTHR30572">
    <property type="entry name" value="MEMBRANE COMPONENT OF TRANSPORTER-RELATED"/>
    <property type="match status" value="1"/>
</dbReference>
<feature type="transmembrane region" description="Helical" evidence="7">
    <location>
        <begin position="711"/>
        <end position="736"/>
    </location>
</feature>
<evidence type="ECO:0000259" key="8">
    <source>
        <dbReference type="Pfam" id="PF02687"/>
    </source>
</evidence>
<dbReference type="PANTHER" id="PTHR30572:SF4">
    <property type="entry name" value="ABC TRANSPORTER PERMEASE YTRF"/>
    <property type="match status" value="1"/>
</dbReference>
<accession>A0A239GJ19</accession>
<evidence type="ECO:0000256" key="5">
    <source>
        <dbReference type="ARBA" id="ARBA00023136"/>
    </source>
</evidence>
<feature type="transmembrane region" description="Helical" evidence="7">
    <location>
        <begin position="771"/>
        <end position="794"/>
    </location>
</feature>
<feature type="transmembrane region" description="Helical" evidence="7">
    <location>
        <begin position="806"/>
        <end position="830"/>
    </location>
</feature>
<dbReference type="InterPro" id="IPR003838">
    <property type="entry name" value="ABC3_permease_C"/>
</dbReference>
<keyword evidence="2" id="KW-1003">Cell membrane</keyword>
<dbReference type="Pfam" id="PF02687">
    <property type="entry name" value="FtsX"/>
    <property type="match status" value="2"/>
</dbReference>
<proteinExistence type="inferred from homology"/>
<keyword evidence="11" id="KW-1185">Reference proteome</keyword>
<evidence type="ECO:0000259" key="9">
    <source>
        <dbReference type="Pfam" id="PF12704"/>
    </source>
</evidence>
<sequence length="847" mass="93518">MNIFNKVTLQSLKKSRTRTIVTVIGVVLSAAMITAVATFAVSLQSYMINGAAAKYGDWHIEIPDTDSSFVLEQAEDSRVGNAVVLQNIGYAPLEGGQNPDKPYLFITGWNEEALDALPIKLLSGRLPENNSEVVIPAHIAANGGVKISVGDILTLSVGSRMSGDQKLSQHDSYRSGEETLVPMTEKTYTVVGICQRPAIEEYAAPGYTLITTEDTAAVDSLTVFITLKNPYQVHSYADSISDNNSYVLNDYVLRFMGLSGEKMLTVLLYSIGGILIALVMLGSVFLIYNSFNISLNERTHQFGILMSVGATEKQLRNSVLFEGLCIGTIGIPIGILVGIPSIKLVLTLVAKNFANVMYDNVPLTLVVSVPALVAAAIISMITILISAYIPARKAASTPVMECIRQTNEVKVEAKAMRTSKLSERLYGLEETLALKNFKRNRRRYRSIILSLTLSVVLFVSSSSFGTYLNKIAENSSVVVEEYDISFDTRDMEESELFQLYDELKTAVGVTESSYQALSTYSCVLNTSDLSSHFLDEYGELIGYDGASKTVEVQLNIQFVEDSVYQNLLEGLGLSPEEYTGQDKKMIMAGILPGRWYTQEQPMEFTLRSKTGDQTKTIRATFVKDYPDLLPSEPGDWPGYSLMVIAPYEVKPQFDALGATVKPTKLGMTFESENPGQSTAAMQTMIDGASITADYHLYNLYEILEQSRNITFIVNLFSVVFITMISLIAVANVFNTISTNIKLRRREFAMLRSVGMSDRDFNKMMRFECTLYGARTMLWGLPLSGILSCLIYKGMVVGGAENIDFVFPWGSMAISVFGVLFIVFITMLYAISKIKKENIIDALRDDMT</sequence>
<dbReference type="InterPro" id="IPR025857">
    <property type="entry name" value="MacB_PCD"/>
</dbReference>
<evidence type="ECO:0000256" key="1">
    <source>
        <dbReference type="ARBA" id="ARBA00004651"/>
    </source>
</evidence>
<name>A0A239GJ19_9FIRM</name>
<reference evidence="10 11" key="1">
    <citation type="submission" date="2017-06" db="EMBL/GenBank/DDBJ databases">
        <authorList>
            <person name="Kim H.J."/>
            <person name="Triplett B.A."/>
        </authorList>
    </citation>
    <scope>NUCLEOTIDE SEQUENCE [LARGE SCALE GENOMIC DNA]</scope>
    <source>
        <strain evidence="10 11">SCA</strain>
    </source>
</reference>